<dbReference type="Pfam" id="PF01694">
    <property type="entry name" value="Rhomboid"/>
    <property type="match status" value="1"/>
</dbReference>
<evidence type="ECO:0000256" key="8">
    <source>
        <dbReference type="ARBA" id="ARBA00022989"/>
    </source>
</evidence>
<comment type="similarity">
    <text evidence="3">Belongs to the peptidase S54 family.</text>
</comment>
<evidence type="ECO:0000313" key="13">
    <source>
        <dbReference type="Proteomes" id="UP000019374"/>
    </source>
</evidence>
<keyword evidence="5" id="KW-0645">Protease</keyword>
<sequence>MPGVRGFSTLRARSYIFRLPLFTRAIILIIIIFWAVSLPSIWDIKGWGALVPDKVSFTTAYRLSTFPLVHLNLIHAALNVVALTPLMERFENEYGTLPTLSLFFGPLTTLPAILYLVIERGLFRSNNTVVGASVWVFLLLGMEAIRTYRSNPHLVIATYHIPTWTTPLLMIIVVAALIPNTSLLGHLCGATVGYICEESAPPLVHSTQGSHLPVSTGGLGCLRFLAPPEWALRWVETHLNLLAILPHYVSIDQKTYGRFGVLPSSNRTGGSAATELVGGSQRLGP</sequence>
<keyword evidence="7" id="KW-0378">Hydrolase</keyword>
<gene>
    <name evidence="12" type="ORF">OCS_04416</name>
</gene>
<dbReference type="EMBL" id="KE653101">
    <property type="protein sequence ID" value="EQK99871.1"/>
    <property type="molecule type" value="Genomic_DNA"/>
</dbReference>
<comment type="subcellular location">
    <subcellularLocation>
        <location evidence="2">Membrane</location>
        <topology evidence="2">Multi-pass membrane protein</topology>
    </subcellularLocation>
</comment>
<dbReference type="Gene3D" id="1.20.1540.10">
    <property type="entry name" value="Rhomboid-like"/>
    <property type="match status" value="1"/>
</dbReference>
<evidence type="ECO:0000256" key="10">
    <source>
        <dbReference type="SAM" id="Phobius"/>
    </source>
</evidence>
<accession>T5ADQ6</accession>
<dbReference type="InterPro" id="IPR022764">
    <property type="entry name" value="Peptidase_S54_rhomboid_dom"/>
</dbReference>
<name>T5ADQ6_OPHSC</name>
<evidence type="ECO:0000259" key="11">
    <source>
        <dbReference type="Pfam" id="PF01694"/>
    </source>
</evidence>
<feature type="transmembrane region" description="Helical" evidence="10">
    <location>
        <begin position="21"/>
        <end position="42"/>
    </location>
</feature>
<dbReference type="InterPro" id="IPR035952">
    <property type="entry name" value="Rhomboid-like_sf"/>
</dbReference>
<evidence type="ECO:0000256" key="9">
    <source>
        <dbReference type="ARBA" id="ARBA00023136"/>
    </source>
</evidence>
<dbReference type="eggNOG" id="KOG2632">
    <property type="taxonomic scope" value="Eukaryota"/>
</dbReference>
<dbReference type="PANTHER" id="PTHR43066:SF1">
    <property type="entry name" value="RHOMBOID PROTEIN 2"/>
    <property type="match status" value="1"/>
</dbReference>
<dbReference type="PANTHER" id="PTHR43066">
    <property type="entry name" value="RHOMBOID-RELATED PROTEIN"/>
    <property type="match status" value="1"/>
</dbReference>
<dbReference type="OrthoDB" id="10257275at2759"/>
<protein>
    <recommendedName>
        <fullName evidence="4">rhomboid protease</fullName>
        <ecNumber evidence="4">3.4.21.105</ecNumber>
    </recommendedName>
</protein>
<dbReference type="GO" id="GO:0004252">
    <property type="term" value="F:serine-type endopeptidase activity"/>
    <property type="evidence" value="ECO:0007669"/>
    <property type="project" value="InterPro"/>
</dbReference>
<comment type="catalytic activity">
    <reaction evidence="1">
        <text>Cleaves type-1 transmembrane domains using a catalytic dyad composed of serine and histidine that are contributed by different transmembrane domains.</text>
        <dbReference type="EC" id="3.4.21.105"/>
    </reaction>
</comment>
<dbReference type="SUPFAM" id="SSF144091">
    <property type="entry name" value="Rhomboid-like"/>
    <property type="match status" value="1"/>
</dbReference>
<dbReference type="EC" id="3.4.21.105" evidence="4"/>
<organism evidence="12 13">
    <name type="scientific">Ophiocordyceps sinensis (strain Co18 / CGMCC 3.14243)</name>
    <name type="common">Yarsagumba caterpillar fungus</name>
    <name type="synonym">Hirsutella sinensis</name>
    <dbReference type="NCBI Taxonomy" id="911162"/>
    <lineage>
        <taxon>Eukaryota</taxon>
        <taxon>Fungi</taxon>
        <taxon>Dikarya</taxon>
        <taxon>Ascomycota</taxon>
        <taxon>Pezizomycotina</taxon>
        <taxon>Sordariomycetes</taxon>
        <taxon>Hypocreomycetidae</taxon>
        <taxon>Hypocreales</taxon>
        <taxon>Ophiocordycipitaceae</taxon>
        <taxon>Ophiocordyceps</taxon>
    </lineage>
</organism>
<evidence type="ECO:0000256" key="1">
    <source>
        <dbReference type="ARBA" id="ARBA00000156"/>
    </source>
</evidence>
<keyword evidence="9 10" id="KW-0472">Membrane</keyword>
<feature type="transmembrane region" description="Helical" evidence="10">
    <location>
        <begin position="154"/>
        <end position="178"/>
    </location>
</feature>
<feature type="transmembrane region" description="Helical" evidence="10">
    <location>
        <begin position="99"/>
        <end position="118"/>
    </location>
</feature>
<evidence type="ECO:0000256" key="4">
    <source>
        <dbReference type="ARBA" id="ARBA00013039"/>
    </source>
</evidence>
<keyword evidence="6 10" id="KW-0812">Transmembrane</keyword>
<feature type="transmembrane region" description="Helical" evidence="10">
    <location>
        <begin position="124"/>
        <end position="142"/>
    </location>
</feature>
<dbReference type="GO" id="GO:0016020">
    <property type="term" value="C:membrane"/>
    <property type="evidence" value="ECO:0007669"/>
    <property type="project" value="UniProtKB-SubCell"/>
</dbReference>
<evidence type="ECO:0000256" key="3">
    <source>
        <dbReference type="ARBA" id="ARBA00009045"/>
    </source>
</evidence>
<dbReference type="AlphaFoldDB" id="T5ADQ6"/>
<dbReference type="HOGENOM" id="CLU_084816_0_0_1"/>
<evidence type="ECO:0000256" key="5">
    <source>
        <dbReference type="ARBA" id="ARBA00022670"/>
    </source>
</evidence>
<evidence type="ECO:0000256" key="6">
    <source>
        <dbReference type="ARBA" id="ARBA00022692"/>
    </source>
</evidence>
<dbReference type="Proteomes" id="UP000019374">
    <property type="component" value="Unassembled WGS sequence"/>
</dbReference>
<keyword evidence="8 10" id="KW-1133">Transmembrane helix</keyword>
<feature type="domain" description="Peptidase S54 rhomboid" evidence="11">
    <location>
        <begin position="60"/>
        <end position="195"/>
    </location>
</feature>
<evidence type="ECO:0000256" key="7">
    <source>
        <dbReference type="ARBA" id="ARBA00022801"/>
    </source>
</evidence>
<evidence type="ECO:0000256" key="2">
    <source>
        <dbReference type="ARBA" id="ARBA00004141"/>
    </source>
</evidence>
<reference evidence="12 13" key="1">
    <citation type="journal article" date="2013" name="Chin. Sci. Bull.">
        <title>Genome survey uncovers the secrets of sex and lifestyle in caterpillar fungus.</title>
        <authorList>
            <person name="Hu X."/>
            <person name="Zhang Y."/>
            <person name="Xiao G."/>
            <person name="Zheng P."/>
            <person name="Xia Y."/>
            <person name="Zhang X."/>
            <person name="St Leger R.J."/>
            <person name="Liu X."/>
            <person name="Wang C."/>
        </authorList>
    </citation>
    <scope>NUCLEOTIDE SEQUENCE [LARGE SCALE GENOMIC DNA]</scope>
    <source>
        <strain evidence="13">Co18 / CGMCC 3.14243</strain>
        <tissue evidence="12">Fruit-body</tissue>
    </source>
</reference>
<dbReference type="GO" id="GO:0006508">
    <property type="term" value="P:proteolysis"/>
    <property type="evidence" value="ECO:0007669"/>
    <property type="project" value="UniProtKB-KW"/>
</dbReference>
<proteinExistence type="inferred from homology"/>
<evidence type="ECO:0000313" key="12">
    <source>
        <dbReference type="EMBL" id="EQK99871.1"/>
    </source>
</evidence>